<sequence length="426" mass="46434">MEPLNTPDDMSRDLLHFIAKSPSVFHAVRGVKAALAYAGFTELREEDTWQIEKGGKYVVTRDGSALVAFAVPENGGEFFRIAAAHCDSPTFKIKENPEIKDGPYVRLNVEGYGGMIMSTWMDRPLSVAGRLITRENGHLAQKLVAVDGTMLVIPSVAIHMDCQVNQNKSWNVQKDLLPLYGLSSGKTPFMDVIAASAKVKAEDILAHDLYLYSRVPGTIWGEEREFVSSPKLDDLQCAFAAFRGFTLGKKEEAISVYALFDNEEVGSQTAQGAGSTFLYNVLMRLASSLGLSYDETMAAIARSFMISADNAHAVHPNHPEYADPVNRPVINGGIVVKFSARQSYATNAFSAAYFRNLCEENHIPTQTFTNRSDNPGGSTLGNISNTKVAMPTVDIGLAQLAMHSSYETAGVKDTAYLVDACTAFFA</sequence>
<dbReference type="AlphaFoldDB" id="A0A8D4UTN9"/>
<reference evidence="12" key="1">
    <citation type="submission" date="2019-05" db="EMBL/GenBank/DDBJ databases">
        <title>Complete genome sequencing of Dialister sp. strain 5BBH33.</title>
        <authorList>
            <person name="Sakamoto M."/>
            <person name="Murakami T."/>
            <person name="Mori H."/>
        </authorList>
    </citation>
    <scope>NUCLEOTIDE SEQUENCE [LARGE SCALE GENOMIC DNA]</scope>
    <source>
        <strain evidence="12">5BBH33</strain>
    </source>
</reference>
<evidence type="ECO:0000256" key="10">
    <source>
        <dbReference type="RuleBase" id="RU004387"/>
    </source>
</evidence>
<dbReference type="GO" id="GO:0004177">
    <property type="term" value="F:aminopeptidase activity"/>
    <property type="evidence" value="ECO:0007669"/>
    <property type="project" value="UniProtKB-KW"/>
</dbReference>
<dbReference type="RefSeq" id="WP_108849973.1">
    <property type="nucleotide sequence ID" value="NZ_AP019697.1"/>
</dbReference>
<name>A0A8D4UTN9_9FIRM</name>
<dbReference type="EC" id="3.4.11.-" evidence="10"/>
<evidence type="ECO:0000256" key="3">
    <source>
        <dbReference type="ARBA" id="ARBA00022438"/>
    </source>
</evidence>
<comment type="similarity">
    <text evidence="2 9">Belongs to the peptidase M18 family.</text>
</comment>
<evidence type="ECO:0000256" key="4">
    <source>
        <dbReference type="ARBA" id="ARBA00022670"/>
    </source>
</evidence>
<dbReference type="Proteomes" id="UP000320585">
    <property type="component" value="Chromosome"/>
</dbReference>
<organism evidence="11 12">
    <name type="scientific">Dialister hominis</name>
    <dbReference type="NCBI Taxonomy" id="2582419"/>
    <lineage>
        <taxon>Bacteria</taxon>
        <taxon>Bacillati</taxon>
        <taxon>Bacillota</taxon>
        <taxon>Negativicutes</taxon>
        <taxon>Veillonellales</taxon>
        <taxon>Veillonellaceae</taxon>
        <taxon>Dialister</taxon>
    </lineage>
</organism>
<dbReference type="EMBL" id="AP019697">
    <property type="protein sequence ID" value="BBK24511.1"/>
    <property type="molecule type" value="Genomic_DNA"/>
</dbReference>
<keyword evidence="12" id="KW-1185">Reference proteome</keyword>
<evidence type="ECO:0000256" key="6">
    <source>
        <dbReference type="ARBA" id="ARBA00022801"/>
    </source>
</evidence>
<keyword evidence="4 9" id="KW-0645">Protease</keyword>
<dbReference type="PANTHER" id="PTHR28570:SF3">
    <property type="entry name" value="ASPARTYL AMINOPEPTIDASE"/>
    <property type="match status" value="1"/>
</dbReference>
<dbReference type="Gene3D" id="3.40.630.10">
    <property type="entry name" value="Zn peptidases"/>
    <property type="match status" value="1"/>
</dbReference>
<dbReference type="CDD" id="cd05658">
    <property type="entry name" value="M18_DAP"/>
    <property type="match status" value="1"/>
</dbReference>
<dbReference type="GO" id="GO:0008270">
    <property type="term" value="F:zinc ion binding"/>
    <property type="evidence" value="ECO:0007669"/>
    <property type="project" value="InterPro"/>
</dbReference>
<dbReference type="OrthoDB" id="9764268at2"/>
<dbReference type="GO" id="GO:0006508">
    <property type="term" value="P:proteolysis"/>
    <property type="evidence" value="ECO:0007669"/>
    <property type="project" value="UniProtKB-KW"/>
</dbReference>
<evidence type="ECO:0000313" key="12">
    <source>
        <dbReference type="Proteomes" id="UP000320585"/>
    </source>
</evidence>
<dbReference type="SUPFAM" id="SSF53187">
    <property type="entry name" value="Zn-dependent exopeptidases"/>
    <property type="match status" value="1"/>
</dbReference>
<dbReference type="PANTHER" id="PTHR28570">
    <property type="entry name" value="ASPARTYL AMINOPEPTIDASE"/>
    <property type="match status" value="1"/>
</dbReference>
<evidence type="ECO:0000256" key="2">
    <source>
        <dbReference type="ARBA" id="ARBA00008290"/>
    </source>
</evidence>
<keyword evidence="3 9" id="KW-0031">Aminopeptidase</keyword>
<dbReference type="GO" id="GO:0008237">
    <property type="term" value="F:metallopeptidase activity"/>
    <property type="evidence" value="ECO:0007669"/>
    <property type="project" value="UniProtKB-KW"/>
</dbReference>
<keyword evidence="7 9" id="KW-0862">Zinc</keyword>
<dbReference type="Gene3D" id="2.30.250.10">
    <property type="entry name" value="Aminopeptidase i, Domain 2"/>
    <property type="match status" value="1"/>
</dbReference>
<dbReference type="GeneID" id="92715664"/>
<dbReference type="InterPro" id="IPR001948">
    <property type="entry name" value="Peptidase_M18"/>
</dbReference>
<dbReference type="Pfam" id="PF02127">
    <property type="entry name" value="Peptidase_M18"/>
    <property type="match status" value="1"/>
</dbReference>
<dbReference type="KEGG" id="dho:Dia5BBH33_04460"/>
<evidence type="ECO:0000256" key="1">
    <source>
        <dbReference type="ARBA" id="ARBA00001947"/>
    </source>
</evidence>
<gene>
    <name evidence="11" type="ORF">Dia5BBH33_04460</name>
</gene>
<keyword evidence="6 9" id="KW-0378">Hydrolase</keyword>
<evidence type="ECO:0000313" key="11">
    <source>
        <dbReference type="EMBL" id="BBK24511.1"/>
    </source>
</evidence>
<keyword evidence="5 9" id="KW-0479">Metal-binding</keyword>
<dbReference type="GO" id="GO:0005737">
    <property type="term" value="C:cytoplasm"/>
    <property type="evidence" value="ECO:0007669"/>
    <property type="project" value="UniProtKB-ARBA"/>
</dbReference>
<evidence type="ECO:0000256" key="7">
    <source>
        <dbReference type="ARBA" id="ARBA00022833"/>
    </source>
</evidence>
<keyword evidence="8 9" id="KW-0482">Metalloprotease</keyword>
<evidence type="ECO:0000256" key="9">
    <source>
        <dbReference type="RuleBase" id="RU004386"/>
    </source>
</evidence>
<dbReference type="SUPFAM" id="SSF101821">
    <property type="entry name" value="Aminopeptidase/glucanase lid domain"/>
    <property type="match status" value="1"/>
</dbReference>
<proteinExistence type="inferred from homology"/>
<evidence type="ECO:0000256" key="5">
    <source>
        <dbReference type="ARBA" id="ARBA00022723"/>
    </source>
</evidence>
<protein>
    <recommendedName>
        <fullName evidence="10">M18 family aminopeptidase</fullName>
        <ecNumber evidence="10">3.4.11.-</ecNumber>
    </recommendedName>
</protein>
<accession>A0A8D4UTN9</accession>
<dbReference type="NCBIfam" id="NF002759">
    <property type="entry name" value="PRK02813.1"/>
    <property type="match status" value="1"/>
</dbReference>
<dbReference type="InterPro" id="IPR023358">
    <property type="entry name" value="Peptidase_M18_dom2"/>
</dbReference>
<dbReference type="PRINTS" id="PR00932">
    <property type="entry name" value="AMINO1PTASE"/>
</dbReference>
<comment type="cofactor">
    <cofactor evidence="1 10">
        <name>Zn(2+)</name>
        <dbReference type="ChEBI" id="CHEBI:29105"/>
    </cofactor>
</comment>
<evidence type="ECO:0000256" key="8">
    <source>
        <dbReference type="ARBA" id="ARBA00023049"/>
    </source>
</evidence>